<protein>
    <submittedName>
        <fullName evidence="2">DUF512 domain-containing protein</fullName>
    </submittedName>
</protein>
<gene>
    <name evidence="2" type="ORF">EXD82_06530</name>
</gene>
<keyword evidence="3" id="KW-1185">Reference proteome</keyword>
<dbReference type="Pfam" id="PF04459">
    <property type="entry name" value="DUF512"/>
    <property type="match status" value="1"/>
</dbReference>
<dbReference type="InterPro" id="IPR045375">
    <property type="entry name" value="Put_radical_SAM-like_N"/>
</dbReference>
<dbReference type="InterPro" id="IPR007549">
    <property type="entry name" value="DUF512"/>
</dbReference>
<dbReference type="AlphaFoldDB" id="A0A544QUU9"/>
<dbReference type="Pfam" id="PF19238">
    <property type="entry name" value="Radical_SAM_2"/>
    <property type="match status" value="1"/>
</dbReference>
<evidence type="ECO:0000313" key="2">
    <source>
        <dbReference type="EMBL" id="TQQ84456.1"/>
    </source>
</evidence>
<proteinExistence type="predicted"/>
<dbReference type="Proteomes" id="UP000317863">
    <property type="component" value="Unassembled WGS sequence"/>
</dbReference>
<evidence type="ECO:0000259" key="1">
    <source>
        <dbReference type="PROSITE" id="PS50106"/>
    </source>
</evidence>
<sequence>MEVNVKNSNNIISRVYPGSIAEELDIEIGDILISVNGEKVKDIIQYRFLTDDDYIELEIETKNGERVVYEIEKEFDEELGIEFTNPIIDKAKSCRNKCMFCFIDQLPKGMRETLYFKDDDSRLSFLQGNFITLTNMSEQDINDIIRYRISPINISVHTTNPELRQKMITNRFAGKVYGIMERLADAGITMNCQIVLCPGVNDGKELERTINDLSALYPNVNSVAIVPVGITKHREHLPHLEIFNKDTANEAIDLVEGLQKKCFDKFGSRFAFMSDELYIIAERELPDYDSYEGFLQFEDGVGMIRKLGEEIKYELKNIPEEFDVREKTVSIATGSSAYEFICEMAELVMSRFPQIKINVYKIRNEFWGETITVSGLITAQDLIKQLSDVEKGETLYITRSMMKADEEIFLDDVTLEELEKILGVEVVASENNGKDFVEKILK</sequence>
<name>A0A544QUU9_9FIRM</name>
<dbReference type="InterPro" id="IPR058240">
    <property type="entry name" value="rSAM_sf"/>
</dbReference>
<dbReference type="SUPFAM" id="SSF102114">
    <property type="entry name" value="Radical SAM enzymes"/>
    <property type="match status" value="1"/>
</dbReference>
<accession>A0A544QUU9</accession>
<dbReference type="Gene3D" id="3.20.20.70">
    <property type="entry name" value="Aldolase class I"/>
    <property type="match status" value="1"/>
</dbReference>
<dbReference type="EMBL" id="SGJB01000010">
    <property type="protein sequence ID" value="TQQ84456.1"/>
    <property type="molecule type" value="Genomic_DNA"/>
</dbReference>
<dbReference type="SUPFAM" id="SSF50156">
    <property type="entry name" value="PDZ domain-like"/>
    <property type="match status" value="1"/>
</dbReference>
<dbReference type="InterPro" id="IPR041489">
    <property type="entry name" value="PDZ_6"/>
</dbReference>
<comment type="caution">
    <text evidence="2">The sequence shown here is derived from an EMBL/GenBank/DDBJ whole genome shotgun (WGS) entry which is preliminary data.</text>
</comment>
<dbReference type="InterPro" id="IPR036034">
    <property type="entry name" value="PDZ_sf"/>
</dbReference>
<dbReference type="PROSITE" id="PS50106">
    <property type="entry name" value="PDZ"/>
    <property type="match status" value="1"/>
</dbReference>
<dbReference type="OrthoDB" id="9774724at2"/>
<dbReference type="InterPro" id="IPR013785">
    <property type="entry name" value="Aldolase_TIM"/>
</dbReference>
<feature type="domain" description="PDZ" evidence="1">
    <location>
        <begin position="1"/>
        <end position="43"/>
    </location>
</feature>
<evidence type="ECO:0000313" key="3">
    <source>
        <dbReference type="Proteomes" id="UP000317863"/>
    </source>
</evidence>
<reference evidence="2 3" key="1">
    <citation type="submission" date="2019-02" db="EMBL/GenBank/DDBJ databases">
        <title>Peptostreptococcaceae bacterium ZHW00191 nov., a new bacterium isolated from the human gut.</title>
        <authorList>
            <person name="Zhou H.-W."/>
            <person name="Chen X.-J."/>
        </authorList>
    </citation>
    <scope>NUCLEOTIDE SEQUENCE [LARGE SCALE GENOMIC DNA]</scope>
    <source>
        <strain evidence="2 3">ZHW00191</strain>
    </source>
</reference>
<dbReference type="Pfam" id="PF17820">
    <property type="entry name" value="PDZ_6"/>
    <property type="match status" value="1"/>
</dbReference>
<dbReference type="InterPro" id="IPR001478">
    <property type="entry name" value="PDZ"/>
</dbReference>
<organism evidence="2 3">
    <name type="scientific">Peptacetobacter hominis</name>
    <dbReference type="NCBI Taxonomy" id="2743610"/>
    <lineage>
        <taxon>Bacteria</taxon>
        <taxon>Bacillati</taxon>
        <taxon>Bacillota</taxon>
        <taxon>Clostridia</taxon>
        <taxon>Peptostreptococcales</taxon>
        <taxon>Peptostreptococcaceae</taxon>
        <taxon>Peptacetobacter</taxon>
    </lineage>
</organism>
<dbReference type="Gene3D" id="2.30.42.10">
    <property type="match status" value="1"/>
</dbReference>
<dbReference type="RefSeq" id="WP_142536115.1">
    <property type="nucleotide sequence ID" value="NZ_SGJB01000010.1"/>
</dbReference>